<keyword evidence="3" id="KW-1185">Reference proteome</keyword>
<protein>
    <submittedName>
        <fullName evidence="2">Uncharacterized protein</fullName>
    </submittedName>
</protein>
<feature type="region of interest" description="Disordered" evidence="1">
    <location>
        <begin position="223"/>
        <end position="251"/>
    </location>
</feature>
<sequence length="464" mass="50884">MPAVNQREATGTGIGPSIREAGQAALLDHVDHHAEACVVICVQNSYARSNLFQKNALSGYRSLYVFRIGNIRIAPFPSSNSITRSSLRNEAKFGGSVHTCKIAIVLHKILSKFSFTGAFSITGEVAALVILRAGRRRRVEREIQSGLPMVTPAEQHQAVLGPDVDRAPQEHAHLLDVSGGRRTVDDRQHDTIMQLKPELNRHKILLIRSKLISFTRERSADSSANARCAIDSRKPTGRKGKKRQRHPSSNMCKCRAQDQLEEHLHQIVIDFPMANDVQRYLSFIVSHVWIGARCSAAVPRSKLCDRLPVPGAMACLRKLSWASTSTGISKSSQILNNIFIKLSLSSSLLQITCRAVDPSASVTFGSAPALSSNSTDRFDSSTTVTRSDARSDASWASKSNSCKISWSDSWYLPLTRTSAMCNGVLSSESCALTCTGVLMFLQVSKKFCIKPTSLAQIRCKGVDF</sequence>
<organism evidence="2 3">
    <name type="scientific">Trichogramma brassicae</name>
    <dbReference type="NCBI Taxonomy" id="86971"/>
    <lineage>
        <taxon>Eukaryota</taxon>
        <taxon>Metazoa</taxon>
        <taxon>Ecdysozoa</taxon>
        <taxon>Arthropoda</taxon>
        <taxon>Hexapoda</taxon>
        <taxon>Insecta</taxon>
        <taxon>Pterygota</taxon>
        <taxon>Neoptera</taxon>
        <taxon>Endopterygota</taxon>
        <taxon>Hymenoptera</taxon>
        <taxon>Apocrita</taxon>
        <taxon>Proctotrupomorpha</taxon>
        <taxon>Chalcidoidea</taxon>
        <taxon>Trichogrammatidae</taxon>
        <taxon>Trichogramma</taxon>
    </lineage>
</organism>
<dbReference type="Proteomes" id="UP000479190">
    <property type="component" value="Unassembled WGS sequence"/>
</dbReference>
<dbReference type="EMBL" id="CADCXV010000989">
    <property type="protein sequence ID" value="CAB0039978.1"/>
    <property type="molecule type" value="Genomic_DNA"/>
</dbReference>
<accession>A0A6H5IRX2</accession>
<evidence type="ECO:0000313" key="2">
    <source>
        <dbReference type="EMBL" id="CAB0039978.1"/>
    </source>
</evidence>
<gene>
    <name evidence="2" type="ORF">TBRA_LOCUS11715</name>
</gene>
<evidence type="ECO:0000313" key="3">
    <source>
        <dbReference type="Proteomes" id="UP000479190"/>
    </source>
</evidence>
<name>A0A6H5IRX2_9HYME</name>
<proteinExistence type="predicted"/>
<evidence type="ECO:0000256" key="1">
    <source>
        <dbReference type="SAM" id="MobiDB-lite"/>
    </source>
</evidence>
<dbReference type="AlphaFoldDB" id="A0A6H5IRX2"/>
<feature type="compositionally biased region" description="Basic residues" evidence="1">
    <location>
        <begin position="235"/>
        <end position="246"/>
    </location>
</feature>
<reference evidence="2 3" key="1">
    <citation type="submission" date="2020-02" db="EMBL/GenBank/DDBJ databases">
        <authorList>
            <person name="Ferguson B K."/>
        </authorList>
    </citation>
    <scope>NUCLEOTIDE SEQUENCE [LARGE SCALE GENOMIC DNA]</scope>
</reference>